<dbReference type="EMBL" id="SOHM01000049">
    <property type="protein sequence ID" value="TFD83544.1"/>
    <property type="molecule type" value="Genomic_DNA"/>
</dbReference>
<organism evidence="2 3">
    <name type="scientific">Cryobacterium lactosi</name>
    <dbReference type="NCBI Taxonomy" id="1259202"/>
    <lineage>
        <taxon>Bacteria</taxon>
        <taxon>Bacillati</taxon>
        <taxon>Actinomycetota</taxon>
        <taxon>Actinomycetes</taxon>
        <taxon>Micrococcales</taxon>
        <taxon>Microbacteriaceae</taxon>
        <taxon>Cryobacterium</taxon>
    </lineage>
</organism>
<evidence type="ECO:0000313" key="3">
    <source>
        <dbReference type="Proteomes" id="UP000298468"/>
    </source>
</evidence>
<dbReference type="InterPro" id="IPR000868">
    <property type="entry name" value="Isochorismatase-like_dom"/>
</dbReference>
<name>A0A4V3IW68_9MICO</name>
<dbReference type="OrthoDB" id="9794942at2"/>
<dbReference type="Proteomes" id="UP000298468">
    <property type="component" value="Unassembled WGS sequence"/>
</dbReference>
<evidence type="ECO:0000259" key="1">
    <source>
        <dbReference type="Pfam" id="PF00857"/>
    </source>
</evidence>
<gene>
    <name evidence="2" type="ORF">E3T61_21155</name>
</gene>
<sequence length="70" mass="7470">MDGFALHPEIEKRRGLGWHAITKQYGSVLAGTDLLAWLHENAVDTITLVGYMTNNCIISSAAAGAITIGN</sequence>
<proteinExistence type="predicted"/>
<feature type="domain" description="Isochorismatase-like" evidence="1">
    <location>
        <begin position="4"/>
        <end position="63"/>
    </location>
</feature>
<dbReference type="Pfam" id="PF00857">
    <property type="entry name" value="Isochorismatase"/>
    <property type="match status" value="1"/>
</dbReference>
<comment type="caution">
    <text evidence="2">The sequence shown here is derived from an EMBL/GenBank/DDBJ whole genome shotgun (WGS) entry which is preliminary data.</text>
</comment>
<dbReference type="AlphaFoldDB" id="A0A4V3IW68"/>
<keyword evidence="3" id="KW-1185">Reference proteome</keyword>
<dbReference type="InterPro" id="IPR036380">
    <property type="entry name" value="Isochorismatase-like_sf"/>
</dbReference>
<dbReference type="RefSeq" id="WP_134642803.1">
    <property type="nucleotide sequence ID" value="NZ_SOHM01000049.1"/>
</dbReference>
<accession>A0A4V3IW68</accession>
<reference evidence="2 3" key="1">
    <citation type="submission" date="2019-03" db="EMBL/GenBank/DDBJ databases">
        <title>Genomics of glacier-inhabiting Cryobacterium strains.</title>
        <authorList>
            <person name="Liu Q."/>
            <person name="Xin Y.-H."/>
        </authorList>
    </citation>
    <scope>NUCLEOTIDE SEQUENCE [LARGE SCALE GENOMIC DNA]</scope>
    <source>
        <strain evidence="2 3">Sr59</strain>
    </source>
</reference>
<dbReference type="SUPFAM" id="SSF52499">
    <property type="entry name" value="Isochorismatase-like hydrolases"/>
    <property type="match status" value="1"/>
</dbReference>
<evidence type="ECO:0000313" key="2">
    <source>
        <dbReference type="EMBL" id="TFD83544.1"/>
    </source>
</evidence>
<dbReference type="Gene3D" id="3.40.50.850">
    <property type="entry name" value="Isochorismatase-like"/>
    <property type="match status" value="1"/>
</dbReference>
<protein>
    <submittedName>
        <fullName evidence="2">Isochorismatase family protein</fullName>
    </submittedName>
</protein>